<name>A0A8S1J9X9_9CHLO</name>
<keyword evidence="7" id="KW-1185">Reference proteome</keyword>
<dbReference type="Gene3D" id="1.10.1070.11">
    <property type="entry name" value="Phosphatidylinositol 3-/4-kinase, catalytic domain"/>
    <property type="match status" value="1"/>
</dbReference>
<dbReference type="GO" id="GO:0016020">
    <property type="term" value="C:membrane"/>
    <property type="evidence" value="ECO:0007669"/>
    <property type="project" value="TreeGrafter"/>
</dbReference>
<dbReference type="InterPro" id="IPR000403">
    <property type="entry name" value="PI3/4_kinase_cat_dom"/>
</dbReference>
<evidence type="ECO:0000256" key="4">
    <source>
        <dbReference type="ARBA" id="ARBA00022777"/>
    </source>
</evidence>
<accession>A0A8S1J9X9</accession>
<dbReference type="GO" id="GO:0004430">
    <property type="term" value="F:1-phosphatidylinositol 4-kinase activity"/>
    <property type="evidence" value="ECO:0007669"/>
    <property type="project" value="UniProtKB-EC"/>
</dbReference>
<keyword evidence="3" id="KW-0808">Transferase</keyword>
<proteinExistence type="predicted"/>
<sequence length="479" mass="54213">MTSLRGDGPLVQVKVKVVDNADAVLRAAEERQHMDSEEQWTVLSGAAESHIDGSASGALSSSRTFSLLSRLGLCRTPCLDLGIAEEWYSTAPNKKEDKLVSVSLEVVGGLDLHIPPPSKRNKRLPSHEAIELVADKCRVGSIPPPAMPMPQLTYNTYDTQSWSESSVLNGGEMTEEDQQALKRQKRAKEVYGTRWADKVDAIRKQSPHGRRKGWQLRCVIVKSGDDCRQELMAVQLIRSFQDIFHEAKLPLWLRPYDVLVTSNRTALIEFIPDALSIHTIKHRSRPGTSLSQHFFDKFRKGTPECATAQRNFVESMAAYSLICYFLQIKDRHNSNLMLDDDGHIIHIDFGFMLSNSPGGVNFECAPFKLTREFLEVMDSNSEGKASELFDYFKVLCIKGFLASRKHSDRILLLCEMMLKSGFPCFKTAERSLKSLTKRFQLNLPEEQCVQFVLGLISDSLDAWRTRQYDYYQRVLNGIL</sequence>
<dbReference type="PROSITE" id="PS00915">
    <property type="entry name" value="PI3_4_KINASE_1"/>
    <property type="match status" value="1"/>
</dbReference>
<protein>
    <recommendedName>
        <fullName evidence="2">1-phosphatidylinositol 4-kinase</fullName>
        <ecNumber evidence="2">2.7.1.67</ecNumber>
    </recommendedName>
</protein>
<keyword evidence="4" id="KW-0418">Kinase</keyword>
<dbReference type="Gene3D" id="3.30.1010.10">
    <property type="entry name" value="Phosphatidylinositol 3-kinase Catalytic Subunit, Chain A, domain 4"/>
    <property type="match status" value="1"/>
</dbReference>
<dbReference type="Pfam" id="PF00454">
    <property type="entry name" value="PI3_PI4_kinase"/>
    <property type="match status" value="1"/>
</dbReference>
<reference evidence="6" key="1">
    <citation type="submission" date="2020-12" db="EMBL/GenBank/DDBJ databases">
        <authorList>
            <person name="Iha C."/>
        </authorList>
    </citation>
    <scope>NUCLEOTIDE SEQUENCE</scope>
</reference>
<evidence type="ECO:0000256" key="1">
    <source>
        <dbReference type="ARBA" id="ARBA00001686"/>
    </source>
</evidence>
<dbReference type="EMBL" id="CAJHUC010002571">
    <property type="protein sequence ID" value="CAD7704002.1"/>
    <property type="molecule type" value="Genomic_DNA"/>
</dbReference>
<evidence type="ECO:0000313" key="6">
    <source>
        <dbReference type="EMBL" id="CAD7704002.1"/>
    </source>
</evidence>
<dbReference type="InterPro" id="IPR018936">
    <property type="entry name" value="PI3/4_kinase_CS"/>
</dbReference>
<comment type="catalytic activity">
    <reaction evidence="1">
        <text>a 1,2-diacyl-sn-glycero-3-phospho-(1D-myo-inositol) + ATP = a 1,2-diacyl-sn-glycero-3-phospho-(1D-myo-inositol 4-phosphate) + ADP + H(+)</text>
        <dbReference type="Rhea" id="RHEA:19877"/>
        <dbReference type="ChEBI" id="CHEBI:15378"/>
        <dbReference type="ChEBI" id="CHEBI:30616"/>
        <dbReference type="ChEBI" id="CHEBI:57880"/>
        <dbReference type="ChEBI" id="CHEBI:58178"/>
        <dbReference type="ChEBI" id="CHEBI:456216"/>
        <dbReference type="EC" id="2.7.1.67"/>
    </reaction>
</comment>
<dbReference type="AlphaFoldDB" id="A0A8S1J9X9"/>
<gene>
    <name evidence="6" type="ORF">OSTQU699_LOCUS9359</name>
</gene>
<dbReference type="SMART" id="SM00146">
    <property type="entry name" value="PI3Kc"/>
    <property type="match status" value="1"/>
</dbReference>
<evidence type="ECO:0000313" key="7">
    <source>
        <dbReference type="Proteomes" id="UP000708148"/>
    </source>
</evidence>
<dbReference type="InterPro" id="IPR036940">
    <property type="entry name" value="PI3/4_kinase_cat_sf"/>
</dbReference>
<evidence type="ECO:0000259" key="5">
    <source>
        <dbReference type="PROSITE" id="PS50290"/>
    </source>
</evidence>
<dbReference type="InterPro" id="IPR015433">
    <property type="entry name" value="PI3/4_kinase"/>
</dbReference>
<dbReference type="PROSITE" id="PS50290">
    <property type="entry name" value="PI3_4_KINASE_3"/>
    <property type="match status" value="1"/>
</dbReference>
<dbReference type="PANTHER" id="PTHR10048:SF22">
    <property type="entry name" value="PHOSPHATIDYLINOSITOL 4-KINASE BETA"/>
    <property type="match status" value="1"/>
</dbReference>
<dbReference type="InterPro" id="IPR057754">
    <property type="entry name" value="PI4-kinase_beta/PIK1_cat"/>
</dbReference>
<feature type="domain" description="PI3K/PI4K catalytic" evidence="5">
    <location>
        <begin position="196"/>
        <end position="464"/>
    </location>
</feature>
<dbReference type="Proteomes" id="UP000708148">
    <property type="component" value="Unassembled WGS sequence"/>
</dbReference>
<dbReference type="GO" id="GO:0046854">
    <property type="term" value="P:phosphatidylinositol phosphate biosynthetic process"/>
    <property type="evidence" value="ECO:0007669"/>
    <property type="project" value="InterPro"/>
</dbReference>
<dbReference type="OrthoDB" id="10264149at2759"/>
<dbReference type="PANTHER" id="PTHR10048">
    <property type="entry name" value="PHOSPHATIDYLINOSITOL KINASE"/>
    <property type="match status" value="1"/>
</dbReference>
<dbReference type="InterPro" id="IPR011009">
    <property type="entry name" value="Kinase-like_dom_sf"/>
</dbReference>
<evidence type="ECO:0000256" key="2">
    <source>
        <dbReference type="ARBA" id="ARBA00012169"/>
    </source>
</evidence>
<dbReference type="FunFam" id="1.10.1070.11:FF:000016">
    <property type="entry name" value="PIK1p Phosphatidylinositol 4-kinase"/>
    <property type="match status" value="1"/>
</dbReference>
<evidence type="ECO:0000256" key="3">
    <source>
        <dbReference type="ARBA" id="ARBA00022679"/>
    </source>
</evidence>
<comment type="caution">
    <text evidence="6">The sequence shown here is derived from an EMBL/GenBank/DDBJ whole genome shotgun (WGS) entry which is preliminary data.</text>
</comment>
<organism evidence="6 7">
    <name type="scientific">Ostreobium quekettii</name>
    <dbReference type="NCBI Taxonomy" id="121088"/>
    <lineage>
        <taxon>Eukaryota</taxon>
        <taxon>Viridiplantae</taxon>
        <taxon>Chlorophyta</taxon>
        <taxon>core chlorophytes</taxon>
        <taxon>Ulvophyceae</taxon>
        <taxon>TCBD clade</taxon>
        <taxon>Bryopsidales</taxon>
        <taxon>Ostreobineae</taxon>
        <taxon>Ostreobiaceae</taxon>
        <taxon>Ostreobium</taxon>
    </lineage>
</organism>
<dbReference type="EC" id="2.7.1.67" evidence="2"/>
<dbReference type="FunFam" id="3.30.1010.10:FF:000038">
    <property type="entry name" value="Phosphatidylinositol 4-kinase beta 1"/>
    <property type="match status" value="1"/>
</dbReference>
<dbReference type="GO" id="GO:0005737">
    <property type="term" value="C:cytoplasm"/>
    <property type="evidence" value="ECO:0007669"/>
    <property type="project" value="TreeGrafter"/>
</dbReference>
<dbReference type="CDD" id="cd05168">
    <property type="entry name" value="PI4Kc_III_beta"/>
    <property type="match status" value="1"/>
</dbReference>
<dbReference type="GO" id="GO:0048015">
    <property type="term" value="P:phosphatidylinositol-mediated signaling"/>
    <property type="evidence" value="ECO:0007669"/>
    <property type="project" value="TreeGrafter"/>
</dbReference>
<dbReference type="SUPFAM" id="SSF56112">
    <property type="entry name" value="Protein kinase-like (PK-like)"/>
    <property type="match status" value="1"/>
</dbReference>